<gene>
    <name evidence="1" type="ORF">WP8W18C01_19910</name>
</gene>
<dbReference type="Proteomes" id="UP000515680">
    <property type="component" value="Chromosome"/>
</dbReference>
<dbReference type="RefSeq" id="WP_182818513.1">
    <property type="nucleotide sequence ID" value="NZ_AP022227.1"/>
</dbReference>
<evidence type="ECO:0000313" key="1">
    <source>
        <dbReference type="EMBL" id="BBT39650.1"/>
    </source>
</evidence>
<dbReference type="GeneID" id="93543568"/>
<evidence type="ECO:0000313" key="2">
    <source>
        <dbReference type="Proteomes" id="UP000515680"/>
    </source>
</evidence>
<dbReference type="EMBL" id="AP022227">
    <property type="protein sequence ID" value="BBT39650.1"/>
    <property type="molecule type" value="Genomic_DNA"/>
</dbReference>
<reference evidence="1 2" key="1">
    <citation type="submission" date="2019-12" db="EMBL/GenBank/DDBJ databases">
        <title>complete genome sequences of Pseudomonas putida str. WP8-W18-CRE-01 isolated from wastewater treatment plant effluent.</title>
        <authorList>
            <person name="Sekizuka T."/>
            <person name="Itokawa K."/>
            <person name="Yatsu K."/>
            <person name="Inamine Y."/>
            <person name="Kuroda M."/>
        </authorList>
    </citation>
    <scope>NUCLEOTIDE SEQUENCE [LARGE SCALE GENOMIC DNA]</scope>
    <source>
        <strain evidence="1 2">WP8-W18-CRE-01</strain>
    </source>
</reference>
<sequence length="64" mass="7473">MNDIQSPEFALWSSRHVHLKGFTESEYDEAILEAQLLRQKRLVTEQEWIQMVKTANLLLARATS</sequence>
<name>A0A6S5TGR8_PSEPU</name>
<proteinExistence type="predicted"/>
<organism evidence="1 2">
    <name type="scientific">Pseudomonas putida</name>
    <name type="common">Arthrobacter siderocapsulatus</name>
    <dbReference type="NCBI Taxonomy" id="303"/>
    <lineage>
        <taxon>Bacteria</taxon>
        <taxon>Pseudomonadati</taxon>
        <taxon>Pseudomonadota</taxon>
        <taxon>Gammaproteobacteria</taxon>
        <taxon>Pseudomonadales</taxon>
        <taxon>Pseudomonadaceae</taxon>
        <taxon>Pseudomonas</taxon>
    </lineage>
</organism>
<accession>A0A6S5TGR8</accession>
<dbReference type="AlphaFoldDB" id="A0A6S5TGR8"/>
<protein>
    <submittedName>
        <fullName evidence="1">Uncharacterized protein</fullName>
    </submittedName>
</protein>